<evidence type="ECO:0000313" key="2">
    <source>
        <dbReference type="EMBL" id="EKR55972.1"/>
    </source>
</evidence>
<evidence type="ECO:0000256" key="1">
    <source>
        <dbReference type="ARBA" id="ARBA00010169"/>
    </source>
</evidence>
<organism evidence="2 3">
    <name type="scientific">Leptospira interrogans str. UI 12758</name>
    <dbReference type="NCBI Taxonomy" id="1049938"/>
    <lineage>
        <taxon>Bacteria</taxon>
        <taxon>Pseudomonadati</taxon>
        <taxon>Spirochaetota</taxon>
        <taxon>Spirochaetia</taxon>
        <taxon>Leptospirales</taxon>
        <taxon>Leptospiraceae</taxon>
        <taxon>Leptospira</taxon>
    </lineage>
</organism>
<dbReference type="Proteomes" id="UP000001340">
    <property type="component" value="Unassembled WGS sequence"/>
</dbReference>
<name>A0A0E2D927_LEPIR</name>
<evidence type="ECO:0000313" key="3">
    <source>
        <dbReference type="Proteomes" id="UP000001340"/>
    </source>
</evidence>
<comment type="caution">
    <text evidence="2">The sequence shown here is derived from an EMBL/GenBank/DDBJ whole genome shotgun (WGS) entry which is preliminary data.</text>
</comment>
<dbReference type="RefSeq" id="WP_000388230.1">
    <property type="nucleotide sequence ID" value="NZ_AHNR02000026.1"/>
</dbReference>
<dbReference type="Gene3D" id="3.30.70.120">
    <property type="match status" value="1"/>
</dbReference>
<dbReference type="InterPro" id="IPR011322">
    <property type="entry name" value="N-reg_PII-like_a/b"/>
</dbReference>
<dbReference type="PANTHER" id="PTHR23419">
    <property type="entry name" value="DIVALENT CATION TOLERANCE CUTA-RELATED"/>
    <property type="match status" value="1"/>
</dbReference>
<dbReference type="FunFam" id="3.30.70.120:FF:000010">
    <property type="entry name" value="Divalent cation tolerance protein, CutA1 family"/>
    <property type="match status" value="1"/>
</dbReference>
<dbReference type="GO" id="GO:0010038">
    <property type="term" value="P:response to metal ion"/>
    <property type="evidence" value="ECO:0007669"/>
    <property type="project" value="InterPro"/>
</dbReference>
<gene>
    <name evidence="2" type="ORF">LEP1GSC105_3676</name>
</gene>
<dbReference type="AlphaFoldDB" id="A0A0E2D927"/>
<proteinExistence type="inferred from homology"/>
<comment type="similarity">
    <text evidence="1">Belongs to the CutA family.</text>
</comment>
<protein>
    <submittedName>
        <fullName evidence="2">Divalent cation tolerance protein, CutA1 family</fullName>
    </submittedName>
</protein>
<dbReference type="GO" id="GO:0005507">
    <property type="term" value="F:copper ion binding"/>
    <property type="evidence" value="ECO:0007669"/>
    <property type="project" value="TreeGrafter"/>
</dbReference>
<dbReference type="PANTHER" id="PTHR23419:SF8">
    <property type="entry name" value="FI09726P"/>
    <property type="match status" value="1"/>
</dbReference>
<dbReference type="InterPro" id="IPR004323">
    <property type="entry name" value="Ion_tolerance_CutA"/>
</dbReference>
<accession>A0A0E2D927</accession>
<dbReference type="GeneID" id="61143937"/>
<sequence>MEARLVYVTTSNEKEALKIGKTLVEERLAACANIIPKMKSIYHWEDKLIEENEAILILKSKSELMTEVILRVKSLHSYSVPCIVSLPLLEGNKDYFSWIYSEVLAD</sequence>
<dbReference type="EMBL" id="AHNR02000026">
    <property type="protein sequence ID" value="EKR55972.1"/>
    <property type="molecule type" value="Genomic_DNA"/>
</dbReference>
<dbReference type="SUPFAM" id="SSF54913">
    <property type="entry name" value="GlnB-like"/>
    <property type="match status" value="1"/>
</dbReference>
<reference evidence="2 3" key="1">
    <citation type="submission" date="2012-10" db="EMBL/GenBank/DDBJ databases">
        <authorList>
            <person name="Harkins D.M."/>
            <person name="Durkin A.S."/>
            <person name="Brinkac L.M."/>
            <person name="Haft D.H."/>
            <person name="Selengut J.D."/>
            <person name="Sanka R."/>
            <person name="DePew J."/>
            <person name="Purushe J."/>
            <person name="Chanthongthip A."/>
            <person name="Lattana O."/>
            <person name="Phetsouvanh R."/>
            <person name="Newton P.N."/>
            <person name="Vinetz J.M."/>
            <person name="Sutton G.G."/>
            <person name="Nierman W.C."/>
            <person name="Fouts D.E."/>
        </authorList>
    </citation>
    <scope>NUCLEOTIDE SEQUENCE [LARGE SCALE GENOMIC DNA]</scope>
    <source>
        <strain evidence="2 3">UI 12758</strain>
    </source>
</reference>
<dbReference type="InterPro" id="IPR015867">
    <property type="entry name" value="N-reg_PII/ATP_PRibTrfase_C"/>
</dbReference>
<dbReference type="Pfam" id="PF03091">
    <property type="entry name" value="CutA1"/>
    <property type="match status" value="1"/>
</dbReference>